<protein>
    <submittedName>
        <fullName evidence="2">Type I secretion protein ATPase</fullName>
    </submittedName>
</protein>
<comment type="caution">
    <text evidence="2">The sequence shown here is derived from an EMBL/GenBank/DDBJ whole genome shotgun (WGS) entry which is preliminary data.</text>
</comment>
<sequence length="688" mass="72398">MIMDKVTEFVAHFIGVLHIASEEERLRDAFEKFKALRAMDPEAGALLNVTVVVSSPYALEGFTPGIDYEPPAPLPAEGVAVAYYPFPLMVDLPFFSFSDPLDQPMNVPVKFQIGPGAPDPVLTLDVPSSAITVTYQTASLSDNDILRLGDSVEFISSDVLLATLNQWALIADVINGPGIGVFTLQDGGAHGYALALMQEAAATDGSSLSGVSVSVAHGTDVIGHHENGESVDAPVALDDVMPMHLRPEDPAEDGDQTAEQAFLPKDPSLEFYNVDPGHNVVSGGNTAVNEAFVTTAWLDAPVIAVMGDAISLDIIVQTNVLIEHDSLSGTGSAAVALGNGTSSAYNSASFLYASSRPDAAQDTAGADDAETQGAMDTQSDGATDLDPETGLPSSWVVARLEADLTLVNWVHQYTFATDTDQAEVVFSGWETFIGLGENLIVNAASLLEIGYGYDLIIVGGHMISVNMITQTNVLLDSDMVTYDGAWPVYTSGADNLLYNSATISSVGLDQHGAMTGNFAAAGEELANGATTISRDAAQDPIFEGTSLLKVLYIDGDFTTLNLVEQTNIFGDDDQVHMALKDFQNVTGGDVTLTTGSNALINTASISDFGVDSNILVAGEVYEDALLYQAELIDTDANPLGVGVSDLVNEAVVYLADNMLVDETPDSEIAAPVIEDGSTSPDVMQTMLA</sequence>
<dbReference type="Proteomes" id="UP000309550">
    <property type="component" value="Unassembled WGS sequence"/>
</dbReference>
<organism evidence="2 3">
    <name type="scientific">Sulfitobacter sabulilitoris</name>
    <dbReference type="NCBI Taxonomy" id="2562655"/>
    <lineage>
        <taxon>Bacteria</taxon>
        <taxon>Pseudomonadati</taxon>
        <taxon>Pseudomonadota</taxon>
        <taxon>Alphaproteobacteria</taxon>
        <taxon>Rhodobacterales</taxon>
        <taxon>Roseobacteraceae</taxon>
        <taxon>Sulfitobacter</taxon>
    </lineage>
</organism>
<feature type="region of interest" description="Disordered" evidence="1">
    <location>
        <begin position="361"/>
        <end position="387"/>
    </location>
</feature>
<keyword evidence="3" id="KW-1185">Reference proteome</keyword>
<evidence type="ECO:0000256" key="1">
    <source>
        <dbReference type="SAM" id="MobiDB-lite"/>
    </source>
</evidence>
<dbReference type="OrthoDB" id="8283038at2"/>
<dbReference type="EMBL" id="VANS01000001">
    <property type="protein sequence ID" value="TMM54782.1"/>
    <property type="molecule type" value="Genomic_DNA"/>
</dbReference>
<proteinExistence type="predicted"/>
<gene>
    <name evidence="2" type="ORF">FDT80_04160</name>
</gene>
<reference evidence="2 3" key="1">
    <citation type="submission" date="2019-05" db="EMBL/GenBank/DDBJ databases">
        <title>Sulfitobacter sabulilitoris sp. nov., isolated from a marine sand.</title>
        <authorList>
            <person name="Yoon J.-H."/>
        </authorList>
    </citation>
    <scope>NUCLEOTIDE SEQUENCE [LARGE SCALE GENOMIC DNA]</scope>
    <source>
        <strain evidence="2 3">HSMS-29</strain>
    </source>
</reference>
<dbReference type="AlphaFoldDB" id="A0A5S3QCE6"/>
<dbReference type="RefSeq" id="WP_138660954.1">
    <property type="nucleotide sequence ID" value="NZ_VANS01000001.1"/>
</dbReference>
<name>A0A5S3QCE6_9RHOB</name>
<accession>A0A5S3QCE6</accession>
<evidence type="ECO:0000313" key="3">
    <source>
        <dbReference type="Proteomes" id="UP000309550"/>
    </source>
</evidence>
<evidence type="ECO:0000313" key="2">
    <source>
        <dbReference type="EMBL" id="TMM54782.1"/>
    </source>
</evidence>